<dbReference type="Proteomes" id="UP000008744">
    <property type="component" value="Unassembled WGS sequence"/>
</dbReference>
<evidence type="ECO:0000256" key="3">
    <source>
        <dbReference type="ARBA" id="ARBA00023015"/>
    </source>
</evidence>
<name>B4GF29_DROPE</name>
<reference evidence="10 11" key="1">
    <citation type="journal article" date="2007" name="Nature">
        <title>Evolution of genes and genomes on the Drosophila phylogeny.</title>
        <authorList>
            <consortium name="Drosophila 12 Genomes Consortium"/>
            <person name="Clark A.G."/>
            <person name="Eisen M.B."/>
            <person name="Smith D.R."/>
            <person name="Bergman C.M."/>
            <person name="Oliver B."/>
            <person name="Markow T.A."/>
            <person name="Kaufman T.C."/>
            <person name="Kellis M."/>
            <person name="Gelbart W."/>
            <person name="Iyer V.N."/>
            <person name="Pollard D.A."/>
            <person name="Sackton T.B."/>
            <person name="Larracuente A.M."/>
            <person name="Singh N.D."/>
            <person name="Abad J.P."/>
            <person name="Abt D.N."/>
            <person name="Adryan B."/>
            <person name="Aguade M."/>
            <person name="Akashi H."/>
            <person name="Anderson W.W."/>
            <person name="Aquadro C.F."/>
            <person name="Ardell D.H."/>
            <person name="Arguello R."/>
            <person name="Artieri C.G."/>
            <person name="Barbash D.A."/>
            <person name="Barker D."/>
            <person name="Barsanti P."/>
            <person name="Batterham P."/>
            <person name="Batzoglou S."/>
            <person name="Begun D."/>
            <person name="Bhutkar A."/>
            <person name="Blanco E."/>
            <person name="Bosak S.A."/>
            <person name="Bradley R.K."/>
            <person name="Brand A.D."/>
            <person name="Brent M.R."/>
            <person name="Brooks A.N."/>
            <person name="Brown R.H."/>
            <person name="Butlin R.K."/>
            <person name="Caggese C."/>
            <person name="Calvi B.R."/>
            <person name="Bernardo de Carvalho A."/>
            <person name="Caspi A."/>
            <person name="Castrezana S."/>
            <person name="Celniker S.E."/>
            <person name="Chang J.L."/>
            <person name="Chapple C."/>
            <person name="Chatterji S."/>
            <person name="Chinwalla A."/>
            <person name="Civetta A."/>
            <person name="Clifton S.W."/>
            <person name="Comeron J.M."/>
            <person name="Costello J.C."/>
            <person name="Coyne J.A."/>
            <person name="Daub J."/>
            <person name="David R.G."/>
            <person name="Delcher A.L."/>
            <person name="Delehaunty K."/>
            <person name="Do C.B."/>
            <person name="Ebling H."/>
            <person name="Edwards K."/>
            <person name="Eickbush T."/>
            <person name="Evans J.D."/>
            <person name="Filipski A."/>
            <person name="Findeiss S."/>
            <person name="Freyhult E."/>
            <person name="Fulton L."/>
            <person name="Fulton R."/>
            <person name="Garcia A.C."/>
            <person name="Gardiner A."/>
            <person name="Garfield D.A."/>
            <person name="Garvin B.E."/>
            <person name="Gibson G."/>
            <person name="Gilbert D."/>
            <person name="Gnerre S."/>
            <person name="Godfrey J."/>
            <person name="Good R."/>
            <person name="Gotea V."/>
            <person name="Gravely B."/>
            <person name="Greenberg A.J."/>
            <person name="Griffiths-Jones S."/>
            <person name="Gross S."/>
            <person name="Guigo R."/>
            <person name="Gustafson E.A."/>
            <person name="Haerty W."/>
            <person name="Hahn M.W."/>
            <person name="Halligan D.L."/>
            <person name="Halpern A.L."/>
            <person name="Halter G.M."/>
            <person name="Han M.V."/>
            <person name="Heger A."/>
            <person name="Hillier L."/>
            <person name="Hinrichs A.S."/>
            <person name="Holmes I."/>
            <person name="Hoskins R.A."/>
            <person name="Hubisz M.J."/>
            <person name="Hultmark D."/>
            <person name="Huntley M.A."/>
            <person name="Jaffe D.B."/>
            <person name="Jagadeeshan S."/>
            <person name="Jeck W.R."/>
            <person name="Johnson J."/>
            <person name="Jones C.D."/>
            <person name="Jordan W.C."/>
            <person name="Karpen G.H."/>
            <person name="Kataoka E."/>
            <person name="Keightley P.D."/>
            <person name="Kheradpour P."/>
            <person name="Kirkness E.F."/>
            <person name="Koerich L.B."/>
            <person name="Kristiansen K."/>
            <person name="Kudrna D."/>
            <person name="Kulathinal R.J."/>
            <person name="Kumar S."/>
            <person name="Kwok R."/>
            <person name="Lander E."/>
            <person name="Langley C.H."/>
            <person name="Lapoint R."/>
            <person name="Lazzaro B.P."/>
            <person name="Lee S.J."/>
            <person name="Levesque L."/>
            <person name="Li R."/>
            <person name="Lin C.F."/>
            <person name="Lin M.F."/>
            <person name="Lindblad-Toh K."/>
            <person name="Llopart A."/>
            <person name="Long M."/>
            <person name="Low L."/>
            <person name="Lozovsky E."/>
            <person name="Lu J."/>
            <person name="Luo M."/>
            <person name="Machado C.A."/>
            <person name="Makalowski W."/>
            <person name="Marzo M."/>
            <person name="Matsuda M."/>
            <person name="Matzkin L."/>
            <person name="McAllister B."/>
            <person name="McBride C.S."/>
            <person name="McKernan B."/>
            <person name="McKernan K."/>
            <person name="Mendez-Lago M."/>
            <person name="Minx P."/>
            <person name="Mollenhauer M.U."/>
            <person name="Montooth K."/>
            <person name="Mount S.M."/>
            <person name="Mu X."/>
            <person name="Myers E."/>
            <person name="Negre B."/>
            <person name="Newfeld S."/>
            <person name="Nielsen R."/>
            <person name="Noor M.A."/>
            <person name="O'Grady P."/>
            <person name="Pachter L."/>
            <person name="Papaceit M."/>
            <person name="Parisi M.J."/>
            <person name="Parisi M."/>
            <person name="Parts L."/>
            <person name="Pedersen J.S."/>
            <person name="Pesole G."/>
            <person name="Phillippy A.M."/>
            <person name="Ponting C.P."/>
            <person name="Pop M."/>
            <person name="Porcelli D."/>
            <person name="Powell J.R."/>
            <person name="Prohaska S."/>
            <person name="Pruitt K."/>
            <person name="Puig M."/>
            <person name="Quesneville H."/>
            <person name="Ram K.R."/>
            <person name="Rand D."/>
            <person name="Rasmussen M.D."/>
            <person name="Reed L.K."/>
            <person name="Reenan R."/>
            <person name="Reily A."/>
            <person name="Remington K.A."/>
            <person name="Rieger T.T."/>
            <person name="Ritchie M.G."/>
            <person name="Robin C."/>
            <person name="Rogers Y.H."/>
            <person name="Rohde C."/>
            <person name="Rozas J."/>
            <person name="Rubenfield M.J."/>
            <person name="Ruiz A."/>
            <person name="Russo S."/>
            <person name="Salzberg S.L."/>
            <person name="Sanchez-Gracia A."/>
            <person name="Saranga D.J."/>
            <person name="Sato H."/>
            <person name="Schaeffer S.W."/>
            <person name="Schatz M.C."/>
            <person name="Schlenke T."/>
            <person name="Schwartz R."/>
            <person name="Segarra C."/>
            <person name="Singh R.S."/>
            <person name="Sirot L."/>
            <person name="Sirota M."/>
            <person name="Sisneros N.B."/>
            <person name="Smith C.D."/>
            <person name="Smith T.F."/>
            <person name="Spieth J."/>
            <person name="Stage D.E."/>
            <person name="Stark A."/>
            <person name="Stephan W."/>
            <person name="Strausberg R.L."/>
            <person name="Strempel S."/>
            <person name="Sturgill D."/>
            <person name="Sutton G."/>
            <person name="Sutton G.G."/>
            <person name="Tao W."/>
            <person name="Teichmann S."/>
            <person name="Tobari Y.N."/>
            <person name="Tomimura Y."/>
            <person name="Tsolas J.M."/>
            <person name="Valente V.L."/>
            <person name="Venter E."/>
            <person name="Venter J.C."/>
            <person name="Vicario S."/>
            <person name="Vieira F.G."/>
            <person name="Vilella A.J."/>
            <person name="Villasante A."/>
            <person name="Walenz B."/>
            <person name="Wang J."/>
            <person name="Wasserman M."/>
            <person name="Watts T."/>
            <person name="Wilson D."/>
            <person name="Wilson R.K."/>
            <person name="Wing R.A."/>
            <person name="Wolfner M.F."/>
            <person name="Wong A."/>
            <person name="Wong G.K."/>
            <person name="Wu C.I."/>
            <person name="Wu G."/>
            <person name="Yamamoto D."/>
            <person name="Yang H.P."/>
            <person name="Yang S.P."/>
            <person name="Yorke J.A."/>
            <person name="Yoshida K."/>
            <person name="Zdobnov E."/>
            <person name="Zhang P."/>
            <person name="Zhang Y."/>
            <person name="Zimin A.V."/>
            <person name="Baldwin J."/>
            <person name="Abdouelleil A."/>
            <person name="Abdulkadir J."/>
            <person name="Abebe A."/>
            <person name="Abera B."/>
            <person name="Abreu J."/>
            <person name="Acer S.C."/>
            <person name="Aftuck L."/>
            <person name="Alexander A."/>
            <person name="An P."/>
            <person name="Anderson E."/>
            <person name="Anderson S."/>
            <person name="Arachi H."/>
            <person name="Azer M."/>
            <person name="Bachantsang P."/>
            <person name="Barry A."/>
            <person name="Bayul T."/>
            <person name="Berlin A."/>
            <person name="Bessette D."/>
            <person name="Bloom T."/>
            <person name="Blye J."/>
            <person name="Boguslavskiy L."/>
            <person name="Bonnet C."/>
            <person name="Boukhgalter B."/>
            <person name="Bourzgui I."/>
            <person name="Brown A."/>
            <person name="Cahill P."/>
            <person name="Channer S."/>
            <person name="Cheshatsang Y."/>
            <person name="Chuda L."/>
            <person name="Citroen M."/>
            <person name="Collymore A."/>
            <person name="Cooke P."/>
            <person name="Costello M."/>
            <person name="D'Aco K."/>
            <person name="Daza R."/>
            <person name="De Haan G."/>
            <person name="DeGray S."/>
            <person name="DeMaso C."/>
            <person name="Dhargay N."/>
            <person name="Dooley K."/>
            <person name="Dooley E."/>
            <person name="Doricent M."/>
            <person name="Dorje P."/>
            <person name="Dorjee K."/>
            <person name="Dupes A."/>
            <person name="Elong R."/>
            <person name="Falk J."/>
            <person name="Farina A."/>
            <person name="Faro S."/>
            <person name="Ferguson D."/>
            <person name="Fisher S."/>
            <person name="Foley C.D."/>
            <person name="Franke A."/>
            <person name="Friedrich D."/>
            <person name="Gadbois L."/>
            <person name="Gearin G."/>
            <person name="Gearin C.R."/>
            <person name="Giannoukos G."/>
            <person name="Goode T."/>
            <person name="Graham J."/>
            <person name="Grandbois E."/>
            <person name="Grewal S."/>
            <person name="Gyaltsen K."/>
            <person name="Hafez N."/>
            <person name="Hagos B."/>
            <person name="Hall J."/>
            <person name="Henson C."/>
            <person name="Hollinger A."/>
            <person name="Honan T."/>
            <person name="Huard M.D."/>
            <person name="Hughes L."/>
            <person name="Hurhula B."/>
            <person name="Husby M.E."/>
            <person name="Kamat A."/>
            <person name="Kanga B."/>
            <person name="Kashin S."/>
            <person name="Khazanovich D."/>
            <person name="Kisner P."/>
            <person name="Lance K."/>
            <person name="Lara M."/>
            <person name="Lee W."/>
            <person name="Lennon N."/>
            <person name="Letendre F."/>
            <person name="LeVine R."/>
            <person name="Lipovsky A."/>
            <person name="Liu X."/>
            <person name="Liu J."/>
            <person name="Liu S."/>
            <person name="Lokyitsang T."/>
            <person name="Lokyitsang Y."/>
            <person name="Lubonja R."/>
            <person name="Lui A."/>
            <person name="MacDonald P."/>
            <person name="Magnisalis V."/>
            <person name="Maru K."/>
            <person name="Matthews C."/>
            <person name="McCusker W."/>
            <person name="McDonough S."/>
            <person name="Mehta T."/>
            <person name="Meldrim J."/>
            <person name="Meneus L."/>
            <person name="Mihai O."/>
            <person name="Mihalev A."/>
            <person name="Mihova T."/>
            <person name="Mittelman R."/>
            <person name="Mlenga V."/>
            <person name="Montmayeur A."/>
            <person name="Mulrain L."/>
            <person name="Navidi A."/>
            <person name="Naylor J."/>
            <person name="Negash T."/>
            <person name="Nguyen T."/>
            <person name="Nguyen N."/>
            <person name="Nicol R."/>
            <person name="Norbu C."/>
            <person name="Norbu N."/>
            <person name="Novod N."/>
            <person name="O'Neill B."/>
            <person name="Osman S."/>
            <person name="Markiewicz E."/>
            <person name="Oyono O.L."/>
            <person name="Patti C."/>
            <person name="Phunkhang P."/>
            <person name="Pierre F."/>
            <person name="Priest M."/>
            <person name="Raghuraman S."/>
            <person name="Rege F."/>
            <person name="Reyes R."/>
            <person name="Rise C."/>
            <person name="Rogov P."/>
            <person name="Ross K."/>
            <person name="Ryan E."/>
            <person name="Settipalli S."/>
            <person name="Shea T."/>
            <person name="Sherpa N."/>
            <person name="Shi L."/>
            <person name="Shih D."/>
            <person name="Sparrow T."/>
            <person name="Spaulding J."/>
            <person name="Stalker J."/>
            <person name="Stange-Thomann N."/>
            <person name="Stavropoulos S."/>
            <person name="Stone C."/>
            <person name="Strader C."/>
            <person name="Tesfaye S."/>
            <person name="Thomson T."/>
            <person name="Thoulutsang Y."/>
            <person name="Thoulutsang D."/>
            <person name="Topham K."/>
            <person name="Topping I."/>
            <person name="Tsamla T."/>
            <person name="Vassiliev H."/>
            <person name="Vo A."/>
            <person name="Wangchuk T."/>
            <person name="Wangdi T."/>
            <person name="Weiand M."/>
            <person name="Wilkinson J."/>
            <person name="Wilson A."/>
            <person name="Yadav S."/>
            <person name="Young G."/>
            <person name="Yu Q."/>
            <person name="Zembek L."/>
            <person name="Zhong D."/>
            <person name="Zimmer A."/>
            <person name="Zwirko Z."/>
            <person name="Jaffe D.B."/>
            <person name="Alvarez P."/>
            <person name="Brockman W."/>
            <person name="Butler J."/>
            <person name="Chin C."/>
            <person name="Gnerre S."/>
            <person name="Grabherr M."/>
            <person name="Kleber M."/>
            <person name="Mauceli E."/>
            <person name="MacCallum I."/>
        </authorList>
    </citation>
    <scope>NUCLEOTIDE SEQUENCE [LARGE SCALE GENOMIC DNA]</scope>
    <source>
        <strain evidence="11">MSH-3 / Tucson 14011-0111.49</strain>
    </source>
</reference>
<dbReference type="SUPFAM" id="SSF50916">
    <property type="entry name" value="Rap30/74 interaction domains"/>
    <property type="match status" value="1"/>
</dbReference>
<keyword evidence="5 8" id="KW-0804">Transcription</keyword>
<feature type="compositionally biased region" description="Acidic residues" evidence="9">
    <location>
        <begin position="365"/>
        <end position="374"/>
    </location>
</feature>
<protein>
    <recommendedName>
        <fullName evidence="8">Transcription initiation factor IIF subunit alpha</fullName>
    </recommendedName>
</protein>
<dbReference type="Pfam" id="PF05793">
    <property type="entry name" value="TFIIF_alpha"/>
    <property type="match status" value="1"/>
</dbReference>
<feature type="region of interest" description="Disordered" evidence="9">
    <location>
        <begin position="1"/>
        <end position="30"/>
    </location>
</feature>
<dbReference type="STRING" id="7234.B4GF29"/>
<feature type="compositionally biased region" description="Basic residues" evidence="9">
    <location>
        <begin position="427"/>
        <end position="438"/>
    </location>
</feature>
<comment type="function">
    <text evidence="7 8">TFIIF is a general transcription initiation factor that binds to RNA polymerase II and helps to recruit it to the initiation complex in collaboration with TFIIB. It promotes transcription elongation.</text>
</comment>
<proteinExistence type="inferred from homology"/>
<dbReference type="eggNOG" id="KOG2393">
    <property type="taxonomic scope" value="Eukaryota"/>
</dbReference>
<organism evidence="11">
    <name type="scientific">Drosophila persimilis</name>
    <name type="common">Fruit fly</name>
    <dbReference type="NCBI Taxonomy" id="7234"/>
    <lineage>
        <taxon>Eukaryota</taxon>
        <taxon>Metazoa</taxon>
        <taxon>Ecdysozoa</taxon>
        <taxon>Arthropoda</taxon>
        <taxon>Hexapoda</taxon>
        <taxon>Insecta</taxon>
        <taxon>Pterygota</taxon>
        <taxon>Neoptera</taxon>
        <taxon>Endopterygota</taxon>
        <taxon>Diptera</taxon>
        <taxon>Brachycera</taxon>
        <taxon>Muscomorpha</taxon>
        <taxon>Ephydroidea</taxon>
        <taxon>Drosophilidae</taxon>
        <taxon>Drosophila</taxon>
        <taxon>Sophophora</taxon>
    </lineage>
</organism>
<evidence type="ECO:0000256" key="9">
    <source>
        <dbReference type="SAM" id="MobiDB-lite"/>
    </source>
</evidence>
<gene>
    <name evidence="10" type="primary">Dper\GL22130</name>
    <name evidence="10" type="ORF">Dper_GL22130</name>
</gene>
<keyword evidence="6 8" id="KW-0539">Nucleus</keyword>
<evidence type="ECO:0000313" key="11">
    <source>
        <dbReference type="Proteomes" id="UP000008744"/>
    </source>
</evidence>
<dbReference type="InterPro" id="IPR036388">
    <property type="entry name" value="WH-like_DNA-bd_sf"/>
</dbReference>
<dbReference type="InterPro" id="IPR011039">
    <property type="entry name" value="TFIIF_interaction"/>
</dbReference>
<evidence type="ECO:0000256" key="8">
    <source>
        <dbReference type="RuleBase" id="RU366044"/>
    </source>
</evidence>
<feature type="compositionally biased region" description="Basic and acidic residues" evidence="9">
    <location>
        <begin position="342"/>
        <end position="364"/>
    </location>
</feature>
<dbReference type="GO" id="GO:0001096">
    <property type="term" value="F:TFIIF-class transcription factor complex binding"/>
    <property type="evidence" value="ECO:0007669"/>
    <property type="project" value="TreeGrafter"/>
</dbReference>
<dbReference type="GO" id="GO:0003677">
    <property type="term" value="F:DNA binding"/>
    <property type="evidence" value="ECO:0007669"/>
    <property type="project" value="UniProtKB-KW"/>
</dbReference>
<dbReference type="InterPro" id="IPR036390">
    <property type="entry name" value="WH_DNA-bd_sf"/>
</dbReference>
<comment type="subcellular location">
    <subcellularLocation>
        <location evidence="1 8">Nucleus</location>
    </subcellularLocation>
</comment>
<dbReference type="GO" id="GO:0005674">
    <property type="term" value="C:transcription factor TFIIF complex"/>
    <property type="evidence" value="ECO:0007669"/>
    <property type="project" value="TreeGrafter"/>
</dbReference>
<dbReference type="PANTHER" id="PTHR13011">
    <property type="entry name" value="TFIIF-ALPHA"/>
    <property type="match status" value="1"/>
</dbReference>
<dbReference type="GO" id="GO:0016251">
    <property type="term" value="F:RNA polymerase II general transcription initiation factor activity"/>
    <property type="evidence" value="ECO:0007669"/>
    <property type="project" value="TreeGrafter"/>
</dbReference>
<feature type="compositionally biased region" description="Polar residues" evidence="9">
    <location>
        <begin position="455"/>
        <end position="472"/>
    </location>
</feature>
<evidence type="ECO:0000256" key="2">
    <source>
        <dbReference type="ARBA" id="ARBA00005249"/>
    </source>
</evidence>
<feature type="compositionally biased region" description="Basic and acidic residues" evidence="9">
    <location>
        <begin position="278"/>
        <end position="308"/>
    </location>
</feature>
<evidence type="ECO:0000256" key="5">
    <source>
        <dbReference type="ARBA" id="ARBA00023163"/>
    </source>
</evidence>
<dbReference type="Gene3D" id="1.10.10.10">
    <property type="entry name" value="Winged helix-like DNA-binding domain superfamily/Winged helix DNA-binding domain"/>
    <property type="match status" value="1"/>
</dbReference>
<sequence length="559" mass="63378">MSTNNCKSLKRPSGAKRSSNSAVPPVPSTTKACKYSAKALKDSAKALEDSAKAPKDDVKEFIIRVPKVRNNRHIMRFNDNLKVDFTQWQSAKMSRENNKHLLMAEEEKNLGAKFGGGTEYNWRQYGGARRKKKASVVEKYRPEAQPWLLQVDGKMGKKFKGIRTGEVGANAAYYVFTNAPDGRFNAYPVHEWYTFQAIERYKTLTSEEVELEFGRREKSLNFFNLMMRRRYQTDEEEPDADSAKLLKATDEGISGLKISDEVEWMVSGESESDDESEEVKQKEKEKENGIIDATDGKKAKPKGKKEVNMKTFFEAFEDSDDGDVDSRERDYISSSSEDEHDQEAKVIKDLKGVSEEEALRKLLNSDEEDDDENSDNQKDESQEENPEGGAFSNHMVETPSNLSSEESSIESSSDSSDSEKDLSNGPPRKRVTFNKKEKRMYNAAKKSSSKDSTKRIGSTPQSTRNPTISNNARAPRKNISAPLQPSISLRKINQYGVNEEAVMRYLKRKPLTPTELLSKFRNKATTDSKIRLVETMTKILKKIDPVKITIQGKLYFSMK</sequence>
<dbReference type="GO" id="GO:0006367">
    <property type="term" value="P:transcription initiation at RNA polymerase II promoter"/>
    <property type="evidence" value="ECO:0007669"/>
    <property type="project" value="InterPro"/>
</dbReference>
<keyword evidence="4 8" id="KW-0238">DNA-binding</keyword>
<feature type="compositionally biased region" description="Low complexity" evidence="9">
    <location>
        <begin position="400"/>
        <end position="415"/>
    </location>
</feature>
<evidence type="ECO:0000256" key="7">
    <source>
        <dbReference type="ARBA" id="ARBA00025232"/>
    </source>
</evidence>
<feature type="region of interest" description="Disordered" evidence="9">
    <location>
        <begin position="267"/>
        <end position="479"/>
    </location>
</feature>
<dbReference type="PhylomeDB" id="B4GF29"/>
<dbReference type="GO" id="GO:0032968">
    <property type="term" value="P:positive regulation of transcription elongation by RNA polymerase II"/>
    <property type="evidence" value="ECO:0007669"/>
    <property type="project" value="InterPro"/>
</dbReference>
<keyword evidence="11" id="KW-1185">Reference proteome</keyword>
<evidence type="ECO:0000313" key="10">
    <source>
        <dbReference type="EMBL" id="EDW34214.1"/>
    </source>
</evidence>
<dbReference type="PANTHER" id="PTHR13011:SF0">
    <property type="entry name" value="GENERAL TRANSCRIPTION FACTOR IIF SUBUNIT 1"/>
    <property type="match status" value="1"/>
</dbReference>
<dbReference type="OMA" id="MRFNDNL"/>
<dbReference type="OrthoDB" id="76676at2759"/>
<evidence type="ECO:0000256" key="4">
    <source>
        <dbReference type="ARBA" id="ARBA00023125"/>
    </source>
</evidence>
<dbReference type="EMBL" id="CH479182">
    <property type="protein sequence ID" value="EDW34214.1"/>
    <property type="molecule type" value="Genomic_DNA"/>
</dbReference>
<accession>B4GF29</accession>
<comment type="similarity">
    <text evidence="2 8">Belongs to the TFIIF alpha subunit family.</text>
</comment>
<dbReference type="HOGENOM" id="CLU_027572_2_0_1"/>
<dbReference type="KEGG" id="dpe:6591565"/>
<dbReference type="SUPFAM" id="SSF46785">
    <property type="entry name" value="Winged helix' DNA-binding domain"/>
    <property type="match status" value="1"/>
</dbReference>
<evidence type="ECO:0000256" key="6">
    <source>
        <dbReference type="ARBA" id="ARBA00023242"/>
    </source>
</evidence>
<dbReference type="AlphaFoldDB" id="B4GF29"/>
<dbReference type="InterPro" id="IPR008851">
    <property type="entry name" value="TFIIF-alpha"/>
</dbReference>
<evidence type="ECO:0000256" key="1">
    <source>
        <dbReference type="ARBA" id="ARBA00004123"/>
    </source>
</evidence>
<keyword evidence="3 8" id="KW-0805">Transcription regulation</keyword>